<dbReference type="PANTHER" id="PTHR33353:SF10">
    <property type="entry name" value="ENDO-BETA-1,4-GLUCANASE D"/>
    <property type="match status" value="1"/>
</dbReference>
<keyword evidence="9 18" id="KW-0503">Monooxygenase</keyword>
<evidence type="ECO:0000256" key="2">
    <source>
        <dbReference type="ARBA" id="ARBA00004613"/>
    </source>
</evidence>
<evidence type="ECO:0000256" key="1">
    <source>
        <dbReference type="ARBA" id="ARBA00001973"/>
    </source>
</evidence>
<evidence type="ECO:0000256" key="3">
    <source>
        <dbReference type="ARBA" id="ARBA00022525"/>
    </source>
</evidence>
<keyword evidence="19" id="KW-1185">Reference proteome</keyword>
<sequence>MVSMTILAALAATTTVVQGHFTFVRIAHNGIWQHPTRYIRNKTAPFNETWFNQPGLGPYHGYNFPTEYVNLPESVRCGRDNMAHAADTEVLRVAAGDEIEFAHQRYEPEEWTDDMFYGCPEGRGTCHKYGMDINHPGPVMAFLSPVPKGVDVREYGGAGEWTKIYTLGFRYRKNETLKVDWLAYNWEKTPVPRFAFKIPPQTPSGQYLLRMDLIWAYSLAGGAQMYPSCAHIDVSGISTGQLPAGVQIPEIFSPDSPGMTLSWEMGNQYSVDANYSHPGGPLWDGEKLVPDKPVIGE</sequence>
<protein>
    <recommendedName>
        <fullName evidence="15">lytic cellulose monooxygenase (C4-dehydrogenating)</fullName>
        <ecNumber evidence="15">1.14.99.56</ecNumber>
    </recommendedName>
</protein>
<dbReference type="GO" id="GO:0005576">
    <property type="term" value="C:extracellular region"/>
    <property type="evidence" value="ECO:0007669"/>
    <property type="project" value="UniProtKB-SubCell"/>
</dbReference>
<evidence type="ECO:0000313" key="18">
    <source>
        <dbReference type="EMBL" id="KAF2691079.1"/>
    </source>
</evidence>
<evidence type="ECO:0000256" key="15">
    <source>
        <dbReference type="ARBA" id="ARBA00047174"/>
    </source>
</evidence>
<dbReference type="PANTHER" id="PTHR33353">
    <property type="entry name" value="PUTATIVE (AFU_ORTHOLOGUE AFUA_1G12560)-RELATED"/>
    <property type="match status" value="1"/>
</dbReference>
<evidence type="ECO:0000256" key="13">
    <source>
        <dbReference type="ARBA" id="ARBA00044502"/>
    </source>
</evidence>
<feature type="chain" id="PRO_5026271839" description="lytic cellulose monooxygenase (C4-dehydrogenating)" evidence="16">
    <location>
        <begin position="20"/>
        <end position="297"/>
    </location>
</feature>
<dbReference type="InterPro" id="IPR005103">
    <property type="entry name" value="AA9_LPMO"/>
</dbReference>
<evidence type="ECO:0000256" key="4">
    <source>
        <dbReference type="ARBA" id="ARBA00022723"/>
    </source>
</evidence>
<evidence type="ECO:0000259" key="17">
    <source>
        <dbReference type="Pfam" id="PF03443"/>
    </source>
</evidence>
<keyword evidence="7" id="KW-0560">Oxidoreductase</keyword>
<evidence type="ECO:0000313" key="19">
    <source>
        <dbReference type="Proteomes" id="UP000799291"/>
    </source>
</evidence>
<keyword evidence="3" id="KW-0964">Secreted</keyword>
<dbReference type="EMBL" id="MU005570">
    <property type="protein sequence ID" value="KAF2691079.1"/>
    <property type="molecule type" value="Genomic_DNA"/>
</dbReference>
<keyword evidence="11" id="KW-0119">Carbohydrate metabolism</keyword>
<dbReference type="GO" id="GO:0046872">
    <property type="term" value="F:metal ion binding"/>
    <property type="evidence" value="ECO:0007669"/>
    <property type="project" value="UniProtKB-KW"/>
</dbReference>
<dbReference type="Gene3D" id="2.70.50.70">
    <property type="match status" value="1"/>
</dbReference>
<dbReference type="InterPro" id="IPR049892">
    <property type="entry name" value="AA9"/>
</dbReference>
<evidence type="ECO:0000256" key="11">
    <source>
        <dbReference type="ARBA" id="ARBA00023277"/>
    </source>
</evidence>
<reference evidence="18" key="1">
    <citation type="journal article" date="2020" name="Stud. Mycol.">
        <title>101 Dothideomycetes genomes: a test case for predicting lifestyles and emergence of pathogens.</title>
        <authorList>
            <person name="Haridas S."/>
            <person name="Albert R."/>
            <person name="Binder M."/>
            <person name="Bloem J."/>
            <person name="Labutti K."/>
            <person name="Salamov A."/>
            <person name="Andreopoulos B."/>
            <person name="Baker S."/>
            <person name="Barry K."/>
            <person name="Bills G."/>
            <person name="Bluhm B."/>
            <person name="Cannon C."/>
            <person name="Castanera R."/>
            <person name="Culley D."/>
            <person name="Daum C."/>
            <person name="Ezra D."/>
            <person name="Gonzalez J."/>
            <person name="Henrissat B."/>
            <person name="Kuo A."/>
            <person name="Liang C."/>
            <person name="Lipzen A."/>
            <person name="Lutzoni F."/>
            <person name="Magnuson J."/>
            <person name="Mondo S."/>
            <person name="Nolan M."/>
            <person name="Ohm R."/>
            <person name="Pangilinan J."/>
            <person name="Park H.-J."/>
            <person name="Ramirez L."/>
            <person name="Alfaro M."/>
            <person name="Sun H."/>
            <person name="Tritt A."/>
            <person name="Yoshinaga Y."/>
            <person name="Zwiers L.-H."/>
            <person name="Turgeon B."/>
            <person name="Goodwin S."/>
            <person name="Spatafora J."/>
            <person name="Crous P."/>
            <person name="Grigoriev I."/>
        </authorList>
    </citation>
    <scope>NUCLEOTIDE SEQUENCE</scope>
    <source>
        <strain evidence="18">CBS 122367</strain>
    </source>
</reference>
<keyword evidence="8" id="KW-0186">Copper</keyword>
<dbReference type="Proteomes" id="UP000799291">
    <property type="component" value="Unassembled WGS sequence"/>
</dbReference>
<evidence type="ECO:0000256" key="7">
    <source>
        <dbReference type="ARBA" id="ARBA00023002"/>
    </source>
</evidence>
<keyword evidence="10" id="KW-1015">Disulfide bond</keyword>
<evidence type="ECO:0000256" key="14">
    <source>
        <dbReference type="ARBA" id="ARBA00045077"/>
    </source>
</evidence>
<evidence type="ECO:0000256" key="16">
    <source>
        <dbReference type="SAM" id="SignalP"/>
    </source>
</evidence>
<dbReference type="Pfam" id="PF03443">
    <property type="entry name" value="AA9"/>
    <property type="match status" value="1"/>
</dbReference>
<accession>A0A6G1JLP5</accession>
<organism evidence="18 19">
    <name type="scientific">Lentithecium fluviatile CBS 122367</name>
    <dbReference type="NCBI Taxonomy" id="1168545"/>
    <lineage>
        <taxon>Eukaryota</taxon>
        <taxon>Fungi</taxon>
        <taxon>Dikarya</taxon>
        <taxon>Ascomycota</taxon>
        <taxon>Pezizomycotina</taxon>
        <taxon>Dothideomycetes</taxon>
        <taxon>Pleosporomycetidae</taxon>
        <taxon>Pleosporales</taxon>
        <taxon>Massarineae</taxon>
        <taxon>Lentitheciaceae</taxon>
        <taxon>Lentithecium</taxon>
    </lineage>
</organism>
<keyword evidence="12" id="KW-0624">Polysaccharide degradation</keyword>
<feature type="domain" description="Auxiliary Activity family 9 catalytic" evidence="17">
    <location>
        <begin position="73"/>
        <end position="263"/>
    </location>
</feature>
<name>A0A6G1JLP5_9PLEO</name>
<dbReference type="GO" id="GO:0004497">
    <property type="term" value="F:monooxygenase activity"/>
    <property type="evidence" value="ECO:0007669"/>
    <property type="project" value="UniProtKB-KW"/>
</dbReference>
<evidence type="ECO:0000256" key="5">
    <source>
        <dbReference type="ARBA" id="ARBA00022729"/>
    </source>
</evidence>
<comment type="similarity">
    <text evidence="13">Belongs to the polysaccharide monooxygenase AA9 family.</text>
</comment>
<keyword evidence="6" id="KW-0136">Cellulose degradation</keyword>
<evidence type="ECO:0000256" key="8">
    <source>
        <dbReference type="ARBA" id="ARBA00023008"/>
    </source>
</evidence>
<dbReference type="EC" id="1.14.99.56" evidence="15"/>
<comment type="cofactor">
    <cofactor evidence="1">
        <name>Cu(2+)</name>
        <dbReference type="ChEBI" id="CHEBI:29036"/>
    </cofactor>
</comment>
<evidence type="ECO:0000256" key="10">
    <source>
        <dbReference type="ARBA" id="ARBA00023157"/>
    </source>
</evidence>
<evidence type="ECO:0000256" key="9">
    <source>
        <dbReference type="ARBA" id="ARBA00023033"/>
    </source>
</evidence>
<gene>
    <name evidence="18" type="ORF">K458DRAFT_382657</name>
</gene>
<comment type="subcellular location">
    <subcellularLocation>
        <location evidence="2">Secreted</location>
    </subcellularLocation>
</comment>
<evidence type="ECO:0000256" key="6">
    <source>
        <dbReference type="ARBA" id="ARBA00023001"/>
    </source>
</evidence>
<evidence type="ECO:0000256" key="12">
    <source>
        <dbReference type="ARBA" id="ARBA00023326"/>
    </source>
</evidence>
<comment type="catalytic activity">
    <reaction evidence="14">
        <text>[(1-&gt;4)-beta-D-glucosyl]n+m + reduced acceptor + O2 = 4-dehydro-beta-D-glucosyl-[(1-&gt;4)-beta-D-glucosyl]n-1 + [(1-&gt;4)-beta-D-glucosyl]m + acceptor + H2O.</text>
        <dbReference type="EC" id="1.14.99.56"/>
    </reaction>
</comment>
<dbReference type="GO" id="GO:0030245">
    <property type="term" value="P:cellulose catabolic process"/>
    <property type="evidence" value="ECO:0007669"/>
    <property type="project" value="UniProtKB-KW"/>
</dbReference>
<proteinExistence type="inferred from homology"/>
<dbReference type="OrthoDB" id="3496539at2759"/>
<keyword evidence="4" id="KW-0479">Metal-binding</keyword>
<keyword evidence="5 16" id="KW-0732">Signal</keyword>
<feature type="signal peptide" evidence="16">
    <location>
        <begin position="1"/>
        <end position="19"/>
    </location>
</feature>
<dbReference type="AlphaFoldDB" id="A0A6G1JLP5"/>